<evidence type="ECO:0000313" key="4">
    <source>
        <dbReference type="Proteomes" id="UP000582837"/>
    </source>
</evidence>
<dbReference type="PROSITE" id="PS51257">
    <property type="entry name" value="PROKAR_LIPOPROTEIN"/>
    <property type="match status" value="1"/>
</dbReference>
<dbReference type="Proteomes" id="UP000582837">
    <property type="component" value="Unassembled WGS sequence"/>
</dbReference>
<feature type="domain" description="BIG2" evidence="2">
    <location>
        <begin position="41"/>
        <end position="119"/>
    </location>
</feature>
<dbReference type="InterPro" id="IPR003343">
    <property type="entry name" value="Big_2"/>
</dbReference>
<feature type="domain" description="BIG2" evidence="2">
    <location>
        <begin position="300"/>
        <end position="380"/>
    </location>
</feature>
<keyword evidence="4" id="KW-1185">Reference proteome</keyword>
<evidence type="ECO:0000313" key="3">
    <source>
        <dbReference type="EMBL" id="MBB6073691.1"/>
    </source>
</evidence>
<dbReference type="SMART" id="SM00635">
    <property type="entry name" value="BID_2"/>
    <property type="match status" value="6"/>
</dbReference>
<dbReference type="AlphaFoldDB" id="A0A841H6A8"/>
<name>A0A841H6A8_9BACT</name>
<evidence type="ECO:0000256" key="1">
    <source>
        <dbReference type="SAM" id="SignalP"/>
    </source>
</evidence>
<organism evidence="3 4">
    <name type="scientific">Longimicrobium terrae</name>
    <dbReference type="NCBI Taxonomy" id="1639882"/>
    <lineage>
        <taxon>Bacteria</taxon>
        <taxon>Pseudomonadati</taxon>
        <taxon>Gemmatimonadota</taxon>
        <taxon>Longimicrobiia</taxon>
        <taxon>Longimicrobiales</taxon>
        <taxon>Longimicrobiaceae</taxon>
        <taxon>Longimicrobium</taxon>
    </lineage>
</organism>
<dbReference type="PANTHER" id="PTHR23019:SF0">
    <property type="entry name" value="NUCLEAR PORE MEMBRANE GLYCOPROTEIN 210"/>
    <property type="match status" value="1"/>
</dbReference>
<feature type="chain" id="PRO_5032590925" evidence="1">
    <location>
        <begin position="26"/>
        <end position="784"/>
    </location>
</feature>
<feature type="domain" description="BIG2" evidence="2">
    <location>
        <begin position="385"/>
        <end position="467"/>
    </location>
</feature>
<dbReference type="PANTHER" id="PTHR23019">
    <property type="entry name" value="NUCLEAR PORE MEMBRANE GLYCOPROTEIN GP210-RELATED"/>
    <property type="match status" value="1"/>
</dbReference>
<proteinExistence type="predicted"/>
<feature type="domain" description="BIG2" evidence="2">
    <location>
        <begin position="213"/>
        <end position="295"/>
    </location>
</feature>
<feature type="domain" description="BIG2" evidence="2">
    <location>
        <begin position="127"/>
        <end position="208"/>
    </location>
</feature>
<reference evidence="3 4" key="1">
    <citation type="submission" date="2020-08" db="EMBL/GenBank/DDBJ databases">
        <title>Genomic Encyclopedia of Type Strains, Phase IV (KMG-IV): sequencing the most valuable type-strain genomes for metagenomic binning, comparative biology and taxonomic classification.</title>
        <authorList>
            <person name="Goeker M."/>
        </authorList>
    </citation>
    <scope>NUCLEOTIDE SEQUENCE [LARGE SCALE GENOMIC DNA]</scope>
    <source>
        <strain evidence="3 4">DSM 29007</strain>
    </source>
</reference>
<sequence>MIKQSRTISRVAVRACAALVLVVLAACPGGDGGGGTGPDTRVRQVVVTAPSPSVEAGAAVQLSASARNAAGAAVGGSFTWTSSNSAVAAVAANGEVQGAAPGTATITATETGSGVAGSMGVTVVPAAVQSVVVDPAAASIQLGRTQNLTATLRDARGGVLTGRAVAWTTSNPAIATVNGAGVVTATGVGGPVTITANAEGRNGTAQITVLPVPIATLTIIPTGPHTLTPGATLILNAVAYDAQGNALSGRALSWTSANPAVASVSGTGVVSAVALGGPVAITATSEGVSATVQVTVALPPVATVTVSPAQQTLAPGATFQFTAVARDALVNPLTGRAVTWTTANPAFATVSATGLVTAHSEGQVTVTATVEGRSGTALITVTPAPIATLAITPAGPHTLVPGATLTLNAVARDAAGNALTGRSLSWTSGNPAVVSVSGTGVVTGVATGGPVAVTATSEGVSATVQVTVAPAPVATVSVTPPQDTVELRESIQFAAVALDAGGRPLTGRAVTWTISDPLIATVSPSGAVTGQAVGRATVMATVEGHTGTALITVIPRQAAAVTVDPRFLPLDAGQSRSLRVSAVDAAGAAILSPIVRFVSYGAEASVNPLGLVTANFTGQTFVISSVDHTSDTTFVAVLGEGSLLSTAFANGQVRPDVRPGTVVEIPVILDMSRASPAGDLGSVQGHLRYDVDVLEFQSAQSDLAGSVEINAPAAGIVNFAFAGTAPQGRPVFTVLTVRLRVLAAAPVGRYSALSLFYSALPTSTTFQNFVLPTSVSGRVRVVAP</sequence>
<gene>
    <name evidence="3" type="ORF">HNQ61_005362</name>
</gene>
<keyword evidence="1" id="KW-0732">Signal</keyword>
<dbReference type="InterPro" id="IPR008964">
    <property type="entry name" value="Invasin/intimin_cell_adhesion"/>
</dbReference>
<dbReference type="RefSeq" id="WP_170035538.1">
    <property type="nucleotide sequence ID" value="NZ_JABDTL010000001.1"/>
</dbReference>
<evidence type="ECO:0000259" key="2">
    <source>
        <dbReference type="SMART" id="SM00635"/>
    </source>
</evidence>
<dbReference type="Pfam" id="PF02368">
    <property type="entry name" value="Big_2"/>
    <property type="match status" value="6"/>
</dbReference>
<dbReference type="SUPFAM" id="SSF49373">
    <property type="entry name" value="Invasin/intimin cell-adhesion fragments"/>
    <property type="match status" value="6"/>
</dbReference>
<dbReference type="EMBL" id="JACHIA010000028">
    <property type="protein sequence ID" value="MBB6073691.1"/>
    <property type="molecule type" value="Genomic_DNA"/>
</dbReference>
<protein>
    <submittedName>
        <fullName evidence="3">Uncharacterized protein YjdB</fullName>
    </submittedName>
</protein>
<feature type="domain" description="BIG2" evidence="2">
    <location>
        <begin position="472"/>
        <end position="552"/>
    </location>
</feature>
<comment type="caution">
    <text evidence="3">The sequence shown here is derived from an EMBL/GenBank/DDBJ whole genome shotgun (WGS) entry which is preliminary data.</text>
</comment>
<dbReference type="Gene3D" id="2.60.40.680">
    <property type="match status" value="1"/>
</dbReference>
<feature type="signal peptide" evidence="1">
    <location>
        <begin position="1"/>
        <end position="25"/>
    </location>
</feature>
<accession>A0A841H6A8</accession>
<dbReference type="InterPro" id="IPR045197">
    <property type="entry name" value="NUP210-like"/>
</dbReference>
<dbReference type="Gene3D" id="2.60.40.1080">
    <property type="match status" value="6"/>
</dbReference>